<proteinExistence type="predicted"/>
<dbReference type="EMBL" id="LSBH01000027">
    <property type="protein sequence ID" value="OAQ61319.1"/>
    <property type="molecule type" value="Genomic_DNA"/>
</dbReference>
<keyword evidence="1" id="KW-0732">Signal</keyword>
<dbReference type="AlphaFoldDB" id="A0A179F899"/>
<organism evidence="2 3">
    <name type="scientific">Purpureocillium lilacinum</name>
    <name type="common">Paecilomyces lilacinus</name>
    <dbReference type="NCBI Taxonomy" id="33203"/>
    <lineage>
        <taxon>Eukaryota</taxon>
        <taxon>Fungi</taxon>
        <taxon>Dikarya</taxon>
        <taxon>Ascomycota</taxon>
        <taxon>Pezizomycotina</taxon>
        <taxon>Sordariomycetes</taxon>
        <taxon>Hypocreomycetidae</taxon>
        <taxon>Hypocreales</taxon>
        <taxon>Ophiocordycipitaceae</taxon>
        <taxon>Purpureocillium</taxon>
    </lineage>
</organism>
<name>A0A179F899_PURLI</name>
<protein>
    <recommendedName>
        <fullName evidence="4">Secreted protein</fullName>
    </recommendedName>
</protein>
<evidence type="ECO:0000256" key="1">
    <source>
        <dbReference type="SAM" id="SignalP"/>
    </source>
</evidence>
<accession>A0A179F899</accession>
<evidence type="ECO:0000313" key="3">
    <source>
        <dbReference type="Proteomes" id="UP000078240"/>
    </source>
</evidence>
<feature type="chain" id="PRO_5008101426" description="Secreted protein" evidence="1">
    <location>
        <begin position="20"/>
        <end position="177"/>
    </location>
</feature>
<sequence length="177" mass="19277">MTRQRVATCSSLTLLLTSARPGLPPRPASTALTCLGSTCPNVHLWDNVFRYSFSVIAGPTVTSSINTRAVNASRGRASCQTKTDCSATSAATRGPHQAKIQNPEYGSTASISRRIQSGVRFADCASKGTRRSPVMYLHFALRALNDISGTSIRFKTRLEEVLHRLLEEAVERIPVDR</sequence>
<feature type="signal peptide" evidence="1">
    <location>
        <begin position="1"/>
        <end position="19"/>
    </location>
</feature>
<evidence type="ECO:0008006" key="4">
    <source>
        <dbReference type="Google" id="ProtNLM"/>
    </source>
</evidence>
<dbReference type="Proteomes" id="UP000078240">
    <property type="component" value="Unassembled WGS sequence"/>
</dbReference>
<comment type="caution">
    <text evidence="2">The sequence shown here is derived from an EMBL/GenBank/DDBJ whole genome shotgun (WGS) entry which is preliminary data.</text>
</comment>
<evidence type="ECO:0000313" key="2">
    <source>
        <dbReference type="EMBL" id="OAQ61319.1"/>
    </source>
</evidence>
<reference evidence="2 3" key="1">
    <citation type="submission" date="2016-01" db="EMBL/GenBank/DDBJ databases">
        <title>Biosynthesis of antibiotic leucinostatins and their inhibition on Phytophthora in bio-control Purpureocillium lilacinum.</title>
        <authorList>
            <person name="Wang G."/>
            <person name="Liu Z."/>
            <person name="Lin R."/>
            <person name="Li E."/>
            <person name="Mao Z."/>
            <person name="Ling J."/>
            <person name="Yin W."/>
            <person name="Xie B."/>
        </authorList>
    </citation>
    <scope>NUCLEOTIDE SEQUENCE [LARGE SCALE GENOMIC DNA]</scope>
    <source>
        <strain evidence="2">PLBJ-1</strain>
    </source>
</reference>
<gene>
    <name evidence="2" type="ORF">VFPBJ_11485</name>
</gene>